<dbReference type="InterPro" id="IPR001906">
    <property type="entry name" value="Terpene_synth_N"/>
</dbReference>
<dbReference type="Proteomes" id="UP000823388">
    <property type="component" value="Chromosome 8N"/>
</dbReference>
<evidence type="ECO:0000313" key="7">
    <source>
        <dbReference type="Proteomes" id="UP000823388"/>
    </source>
</evidence>
<dbReference type="GO" id="GO:0010333">
    <property type="term" value="F:terpene synthase activity"/>
    <property type="evidence" value="ECO:0007669"/>
    <property type="project" value="InterPro"/>
</dbReference>
<dbReference type="InterPro" id="IPR008930">
    <property type="entry name" value="Terpenoid_cyclase/PrenylTrfase"/>
</dbReference>
<dbReference type="InterPro" id="IPR034741">
    <property type="entry name" value="Terpene_cyclase-like_1_C"/>
</dbReference>
<comment type="cofactor">
    <cofactor evidence="2">
        <name>Mg(2+)</name>
        <dbReference type="ChEBI" id="CHEBI:18420"/>
    </cofactor>
</comment>
<gene>
    <name evidence="6" type="ORF">PVAP13_8NG101200</name>
</gene>
<dbReference type="GO" id="GO:0000287">
    <property type="term" value="F:magnesium ion binding"/>
    <property type="evidence" value="ECO:0007669"/>
    <property type="project" value="InterPro"/>
</dbReference>
<dbReference type="SFLD" id="SFLDG01019">
    <property type="entry name" value="Terpene_Cyclase_Like_1_C_Termi"/>
    <property type="match status" value="1"/>
</dbReference>
<comment type="cofactor">
    <cofactor evidence="1">
        <name>Mn(2+)</name>
        <dbReference type="ChEBI" id="CHEBI:29035"/>
    </cofactor>
</comment>
<keyword evidence="3" id="KW-0479">Metal-binding</keyword>
<sequence length="503" mass="58112">MRERANKLKEEVGVLFQNCKNIVEKMNLVDVLQRLGIDHHFEEQITTTLHSIHNADFNSGSLNEVSLRFRLLRQQGFWVPPDVFNIFKSGDGSFVSDITNDTKGLLGLYNAAHLLTHNEGALEEAILFARHHLELERSTLKSPFAEQVTRALRIPLPRTLKRVEALNYITEYNVYEQPYNPAILELAKLEFNLLQHLYLKELKTVSQWWKDLSAYIELDYIRDRLIEGYFYSYNVYHEQEHARARIILTKIFVLWTLLDDTFDTHANLEECQKLHQAIERWDESAACLLPDYLTKFFLKLISNFREFDNELGPHEKYRSAYNKKAFQKLSSYYLQESEWFHKNHIPSFKDQMDVSVMTGGAQMACVGILFGMDDVAPDAFEWAIGCSDSAKTVGAITRYANDLAAFKNGGNKMDTANSVECYIKEHNVTSEVALAKISDLVEHEWKNTNEARFKNRELLSVVQRVSNCAMCAMFYCHGMRDLYTNSKDIIGAIESHFVNPISL</sequence>
<dbReference type="AlphaFoldDB" id="A0A8T0PB42"/>
<accession>A0A8T0PB42</accession>
<comment type="caution">
    <text evidence="6">The sequence shown here is derived from an EMBL/GenBank/DDBJ whole genome shotgun (WGS) entry which is preliminary data.</text>
</comment>
<dbReference type="InterPro" id="IPR050148">
    <property type="entry name" value="Terpene_synthase-like"/>
</dbReference>
<evidence type="ECO:0000256" key="2">
    <source>
        <dbReference type="ARBA" id="ARBA00001946"/>
    </source>
</evidence>
<reference evidence="6 7" key="1">
    <citation type="submission" date="2020-05" db="EMBL/GenBank/DDBJ databases">
        <title>WGS assembly of Panicum virgatum.</title>
        <authorList>
            <person name="Lovell J.T."/>
            <person name="Jenkins J."/>
            <person name="Shu S."/>
            <person name="Juenger T.E."/>
            <person name="Schmutz J."/>
        </authorList>
    </citation>
    <scope>NUCLEOTIDE SEQUENCE [LARGE SCALE GENOMIC DNA]</scope>
    <source>
        <strain evidence="7">cv. AP13</strain>
    </source>
</reference>
<dbReference type="InterPro" id="IPR005630">
    <property type="entry name" value="Terpene_synthase_metal-bd"/>
</dbReference>
<dbReference type="PANTHER" id="PTHR31225:SF186">
    <property type="entry name" value="TAU-CADINOL SYNTHASE"/>
    <property type="match status" value="1"/>
</dbReference>
<feature type="domain" description="Terpene synthase N-terminal" evidence="4">
    <location>
        <begin position="1"/>
        <end position="152"/>
    </location>
</feature>
<dbReference type="EMBL" id="CM029052">
    <property type="protein sequence ID" value="KAG2558178.1"/>
    <property type="molecule type" value="Genomic_DNA"/>
</dbReference>
<feature type="domain" description="Terpene synthase metal-binding" evidence="5">
    <location>
        <begin position="210"/>
        <end position="446"/>
    </location>
</feature>
<name>A0A8T0PB42_PANVG</name>
<dbReference type="OrthoDB" id="1877784at2759"/>
<dbReference type="PANTHER" id="PTHR31225">
    <property type="entry name" value="OS04G0344100 PROTEIN-RELATED"/>
    <property type="match status" value="1"/>
</dbReference>
<keyword evidence="7" id="KW-1185">Reference proteome</keyword>
<evidence type="ECO:0000256" key="1">
    <source>
        <dbReference type="ARBA" id="ARBA00001936"/>
    </source>
</evidence>
<dbReference type="GO" id="GO:0016102">
    <property type="term" value="P:diterpenoid biosynthetic process"/>
    <property type="evidence" value="ECO:0007669"/>
    <property type="project" value="InterPro"/>
</dbReference>
<dbReference type="Pfam" id="PF01397">
    <property type="entry name" value="Terpene_synth"/>
    <property type="match status" value="1"/>
</dbReference>
<dbReference type="SUPFAM" id="SSF48239">
    <property type="entry name" value="Terpenoid cyclases/Protein prenyltransferases"/>
    <property type="match status" value="1"/>
</dbReference>
<protein>
    <submittedName>
        <fullName evidence="6">Uncharacterized protein</fullName>
    </submittedName>
</protein>
<evidence type="ECO:0000313" key="6">
    <source>
        <dbReference type="EMBL" id="KAG2558178.1"/>
    </source>
</evidence>
<evidence type="ECO:0000259" key="5">
    <source>
        <dbReference type="Pfam" id="PF03936"/>
    </source>
</evidence>
<dbReference type="InterPro" id="IPR036965">
    <property type="entry name" value="Terpene_synth_N_sf"/>
</dbReference>
<evidence type="ECO:0000256" key="3">
    <source>
        <dbReference type="ARBA" id="ARBA00022723"/>
    </source>
</evidence>
<dbReference type="CDD" id="cd00684">
    <property type="entry name" value="Terpene_cyclase_plant_C1"/>
    <property type="match status" value="1"/>
</dbReference>
<dbReference type="InterPro" id="IPR044814">
    <property type="entry name" value="Terpene_cyclase_plant_C1"/>
</dbReference>
<dbReference type="Gene3D" id="1.50.10.130">
    <property type="entry name" value="Terpene synthase, N-terminal domain"/>
    <property type="match status" value="1"/>
</dbReference>
<dbReference type="Gene3D" id="1.10.600.10">
    <property type="entry name" value="Farnesyl Diphosphate Synthase"/>
    <property type="match status" value="1"/>
</dbReference>
<dbReference type="SFLD" id="SFLDS00005">
    <property type="entry name" value="Isoprenoid_Synthase_Type_I"/>
    <property type="match status" value="1"/>
</dbReference>
<organism evidence="6 7">
    <name type="scientific">Panicum virgatum</name>
    <name type="common">Blackwell switchgrass</name>
    <dbReference type="NCBI Taxonomy" id="38727"/>
    <lineage>
        <taxon>Eukaryota</taxon>
        <taxon>Viridiplantae</taxon>
        <taxon>Streptophyta</taxon>
        <taxon>Embryophyta</taxon>
        <taxon>Tracheophyta</taxon>
        <taxon>Spermatophyta</taxon>
        <taxon>Magnoliopsida</taxon>
        <taxon>Liliopsida</taxon>
        <taxon>Poales</taxon>
        <taxon>Poaceae</taxon>
        <taxon>PACMAD clade</taxon>
        <taxon>Panicoideae</taxon>
        <taxon>Panicodae</taxon>
        <taxon>Paniceae</taxon>
        <taxon>Panicinae</taxon>
        <taxon>Panicum</taxon>
        <taxon>Panicum sect. Hiantes</taxon>
    </lineage>
</organism>
<proteinExistence type="predicted"/>
<dbReference type="SUPFAM" id="SSF48576">
    <property type="entry name" value="Terpenoid synthases"/>
    <property type="match status" value="1"/>
</dbReference>
<evidence type="ECO:0000259" key="4">
    <source>
        <dbReference type="Pfam" id="PF01397"/>
    </source>
</evidence>
<dbReference type="InterPro" id="IPR008949">
    <property type="entry name" value="Isoprenoid_synthase_dom_sf"/>
</dbReference>
<dbReference type="Pfam" id="PF03936">
    <property type="entry name" value="Terpene_synth_C"/>
    <property type="match status" value="1"/>
</dbReference>